<dbReference type="AlphaFoldDB" id="A0A8X7XES7"/>
<dbReference type="EMBL" id="JAATIS010000859">
    <property type="protein sequence ID" value="KAG2467328.1"/>
    <property type="molecule type" value="Genomic_DNA"/>
</dbReference>
<name>A0A8X7XES7_POLSE</name>
<dbReference type="SUPFAM" id="SSF56281">
    <property type="entry name" value="Metallo-hydrolase/oxidoreductase"/>
    <property type="match status" value="1"/>
</dbReference>
<evidence type="ECO:0000313" key="6">
    <source>
        <dbReference type="Proteomes" id="UP000886611"/>
    </source>
</evidence>
<evidence type="ECO:0000256" key="1">
    <source>
        <dbReference type="ARBA" id="ARBA00004123"/>
    </source>
</evidence>
<keyword evidence="6" id="KW-1185">Reference proteome</keyword>
<reference evidence="5 6" key="1">
    <citation type="journal article" date="2021" name="Cell">
        <title>Tracing the genetic footprints of vertebrate landing in non-teleost ray-finned fishes.</title>
        <authorList>
            <person name="Bi X."/>
            <person name="Wang K."/>
            <person name="Yang L."/>
            <person name="Pan H."/>
            <person name="Jiang H."/>
            <person name="Wei Q."/>
            <person name="Fang M."/>
            <person name="Yu H."/>
            <person name="Zhu C."/>
            <person name="Cai Y."/>
            <person name="He Y."/>
            <person name="Gan X."/>
            <person name="Zeng H."/>
            <person name="Yu D."/>
            <person name="Zhu Y."/>
            <person name="Jiang H."/>
            <person name="Qiu Q."/>
            <person name="Yang H."/>
            <person name="Zhang Y.E."/>
            <person name="Wang W."/>
            <person name="Zhu M."/>
            <person name="He S."/>
            <person name="Zhang G."/>
        </authorList>
    </citation>
    <scope>NUCLEOTIDE SEQUENCE [LARGE SCALE GENOMIC DNA]</scope>
    <source>
        <strain evidence="5">Bchr_013</strain>
    </source>
</reference>
<dbReference type="Proteomes" id="UP000886611">
    <property type="component" value="Unassembled WGS sequence"/>
</dbReference>
<dbReference type="GO" id="GO:0032039">
    <property type="term" value="C:integrator complex"/>
    <property type="evidence" value="ECO:0007669"/>
    <property type="project" value="InterPro"/>
</dbReference>
<dbReference type="Pfam" id="PF16661">
    <property type="entry name" value="Lactamase_B_6"/>
    <property type="match status" value="1"/>
</dbReference>
<organism evidence="5 6">
    <name type="scientific">Polypterus senegalus</name>
    <name type="common">Senegal bichir</name>
    <dbReference type="NCBI Taxonomy" id="55291"/>
    <lineage>
        <taxon>Eukaryota</taxon>
        <taxon>Metazoa</taxon>
        <taxon>Chordata</taxon>
        <taxon>Craniata</taxon>
        <taxon>Vertebrata</taxon>
        <taxon>Euteleostomi</taxon>
        <taxon>Actinopterygii</taxon>
        <taxon>Polypteriformes</taxon>
        <taxon>Polypteridae</taxon>
        <taxon>Polypterus</taxon>
    </lineage>
</organism>
<evidence type="ECO:0000259" key="4">
    <source>
        <dbReference type="Pfam" id="PF16661"/>
    </source>
</evidence>
<feature type="domain" description="Metallo-beta-lactamase" evidence="4">
    <location>
        <begin position="93"/>
        <end position="234"/>
    </location>
</feature>
<sequence length="261" mass="29252">MKLYCLSGHPTLPCNVLKFKSTTIMLDCGLDMTSVLNFIPLPLVHSSRLSTLPSWIMKDGNSILEKGFKDCAGRVFIDSLPEFCLPEKELLDLSTIDVILISNYHCMMALPYITEHTGFTGTVYTTEPTLQIARLLMEELVHFIERVPKDQSAVYWKSKEMWRLLPSSLKDAVDVTTWKPCYNIQDVNAALSKVQLVGYSQKIELFGAVQITPLSSGYSLGSCNWIIQSHYEKVSCVSGSSLLTTHPQLKDGFFHLHGALL</sequence>
<evidence type="ECO:0000313" key="5">
    <source>
        <dbReference type="EMBL" id="KAG2467328.1"/>
    </source>
</evidence>
<comment type="caution">
    <text evidence="5">The sequence shown here is derived from an EMBL/GenBank/DDBJ whole genome shotgun (WGS) entry which is preliminary data.</text>
</comment>
<comment type="subcellular location">
    <subcellularLocation>
        <location evidence="1">Nucleus</location>
    </subcellularLocation>
</comment>
<dbReference type="PANTHER" id="PTHR46094:SF1">
    <property type="entry name" value="INTEGRATOR COMPLEX SUBUNIT 9"/>
    <property type="match status" value="1"/>
</dbReference>
<gene>
    <name evidence="5" type="primary">Ints9</name>
    <name evidence="5" type="ORF">GTO96_0010382</name>
</gene>
<proteinExistence type="predicted"/>
<dbReference type="InterPro" id="IPR027074">
    <property type="entry name" value="Integrator_9su"/>
</dbReference>
<feature type="non-terminal residue" evidence="5">
    <location>
        <position position="261"/>
    </location>
</feature>
<evidence type="ECO:0000256" key="3">
    <source>
        <dbReference type="ARBA" id="ARBA00023242"/>
    </source>
</evidence>
<dbReference type="PANTHER" id="PTHR46094">
    <property type="entry name" value="INTEGRATOR COMPLEX SUBUNIT 9"/>
    <property type="match status" value="1"/>
</dbReference>
<feature type="non-terminal residue" evidence="5">
    <location>
        <position position="1"/>
    </location>
</feature>
<dbReference type="GO" id="GO:0034472">
    <property type="term" value="P:snRNA 3'-end processing"/>
    <property type="evidence" value="ECO:0007669"/>
    <property type="project" value="TreeGrafter"/>
</dbReference>
<dbReference type="InterPro" id="IPR001279">
    <property type="entry name" value="Metallo-B-lactamas"/>
</dbReference>
<keyword evidence="3" id="KW-0539">Nucleus</keyword>
<protein>
    <recommendedName>
        <fullName evidence="2">Integrator complex subunit 9</fullName>
    </recommendedName>
</protein>
<evidence type="ECO:0000256" key="2">
    <source>
        <dbReference type="ARBA" id="ARBA00015337"/>
    </source>
</evidence>
<dbReference type="InterPro" id="IPR036866">
    <property type="entry name" value="RibonucZ/Hydroxyglut_hydro"/>
</dbReference>
<accession>A0A8X7XES7</accession>
<dbReference type="Gene3D" id="3.60.15.10">
    <property type="entry name" value="Ribonuclease Z/Hydroxyacylglutathione hydrolase-like"/>
    <property type="match status" value="1"/>
</dbReference>